<dbReference type="EC" id="2.7.13.3" evidence="3"/>
<dbReference type="InterPro" id="IPR036097">
    <property type="entry name" value="HisK_dim/P_sf"/>
</dbReference>
<feature type="transmembrane region" description="Helical" evidence="10">
    <location>
        <begin position="304"/>
        <end position="329"/>
    </location>
</feature>
<dbReference type="SUPFAM" id="SSF55874">
    <property type="entry name" value="ATPase domain of HSP90 chaperone/DNA topoisomerase II/histidine kinase"/>
    <property type="match status" value="1"/>
</dbReference>
<dbReference type="CDD" id="cd00082">
    <property type="entry name" value="HisKA"/>
    <property type="match status" value="1"/>
</dbReference>
<dbReference type="GO" id="GO:0030295">
    <property type="term" value="F:protein kinase activator activity"/>
    <property type="evidence" value="ECO:0007669"/>
    <property type="project" value="TreeGrafter"/>
</dbReference>
<dbReference type="GO" id="GO:0000156">
    <property type="term" value="F:phosphorelay response regulator activity"/>
    <property type="evidence" value="ECO:0007669"/>
    <property type="project" value="TreeGrafter"/>
</dbReference>
<dbReference type="InterPro" id="IPR036890">
    <property type="entry name" value="HATPase_C_sf"/>
</dbReference>
<comment type="subcellular location">
    <subcellularLocation>
        <location evidence="2">Membrane</location>
    </subcellularLocation>
</comment>
<evidence type="ECO:0000256" key="5">
    <source>
        <dbReference type="ARBA" id="ARBA00022679"/>
    </source>
</evidence>
<keyword evidence="4" id="KW-0597">Phosphoprotein</keyword>
<dbReference type="AlphaFoldDB" id="A0AAU8A6L0"/>
<feature type="transmembrane region" description="Helical" evidence="10">
    <location>
        <begin position="7"/>
        <end position="30"/>
    </location>
</feature>
<dbReference type="InterPro" id="IPR004358">
    <property type="entry name" value="Sig_transdc_His_kin-like_C"/>
</dbReference>
<dbReference type="PANTHER" id="PTHR42878">
    <property type="entry name" value="TWO-COMPONENT HISTIDINE KINASE"/>
    <property type="match status" value="1"/>
</dbReference>
<reference evidence="12" key="1">
    <citation type="submission" date="2023-02" db="EMBL/GenBank/DDBJ databases">
        <title>Gut commensal Christensenella minuta modulates host metabolism via a new class of secondary bile acids.</title>
        <authorList>
            <person name="Liu C."/>
        </authorList>
    </citation>
    <scope>NUCLEOTIDE SEQUENCE</scope>
    <source>
        <strain evidence="12">CA70</strain>
    </source>
</reference>
<accession>A0AAU8A6L0</accession>
<dbReference type="GO" id="GO:0000155">
    <property type="term" value="F:phosphorelay sensor kinase activity"/>
    <property type="evidence" value="ECO:0007669"/>
    <property type="project" value="InterPro"/>
</dbReference>
<keyword evidence="6" id="KW-0547">Nucleotide-binding</keyword>
<gene>
    <name evidence="12" type="ORF">PUP29_07160</name>
</gene>
<feature type="transmembrane region" description="Helical" evidence="10">
    <location>
        <begin position="204"/>
        <end position="227"/>
    </location>
</feature>
<evidence type="ECO:0000256" key="9">
    <source>
        <dbReference type="ARBA" id="ARBA00023012"/>
    </source>
</evidence>
<keyword evidence="5" id="KW-0808">Transferase</keyword>
<evidence type="ECO:0000259" key="11">
    <source>
        <dbReference type="PROSITE" id="PS50109"/>
    </source>
</evidence>
<evidence type="ECO:0000256" key="7">
    <source>
        <dbReference type="ARBA" id="ARBA00022777"/>
    </source>
</evidence>
<dbReference type="InterPro" id="IPR003594">
    <property type="entry name" value="HATPase_dom"/>
</dbReference>
<feature type="transmembrane region" description="Helical" evidence="10">
    <location>
        <begin position="272"/>
        <end position="292"/>
    </location>
</feature>
<proteinExistence type="predicted"/>
<dbReference type="PROSITE" id="PS50109">
    <property type="entry name" value="HIS_KIN"/>
    <property type="match status" value="1"/>
</dbReference>
<keyword evidence="10" id="KW-0472">Membrane</keyword>
<evidence type="ECO:0000256" key="6">
    <source>
        <dbReference type="ARBA" id="ARBA00022741"/>
    </source>
</evidence>
<dbReference type="InterPro" id="IPR050351">
    <property type="entry name" value="BphY/WalK/GraS-like"/>
</dbReference>
<evidence type="ECO:0000313" key="12">
    <source>
        <dbReference type="EMBL" id="XCC61314.1"/>
    </source>
</evidence>
<keyword evidence="7 12" id="KW-0418">Kinase</keyword>
<dbReference type="PANTHER" id="PTHR42878:SF7">
    <property type="entry name" value="SENSOR HISTIDINE KINASE GLRK"/>
    <property type="match status" value="1"/>
</dbReference>
<dbReference type="SMART" id="SM00387">
    <property type="entry name" value="HATPase_c"/>
    <property type="match status" value="1"/>
</dbReference>
<feature type="transmembrane region" description="Helical" evidence="10">
    <location>
        <begin position="335"/>
        <end position="353"/>
    </location>
</feature>
<dbReference type="Gene3D" id="1.10.287.130">
    <property type="match status" value="1"/>
</dbReference>
<protein>
    <recommendedName>
        <fullName evidence="3">histidine kinase</fullName>
        <ecNumber evidence="3">2.7.13.3</ecNumber>
    </recommendedName>
</protein>
<dbReference type="GO" id="GO:0005524">
    <property type="term" value="F:ATP binding"/>
    <property type="evidence" value="ECO:0007669"/>
    <property type="project" value="UniProtKB-KW"/>
</dbReference>
<comment type="catalytic activity">
    <reaction evidence="1">
        <text>ATP + protein L-histidine = ADP + protein N-phospho-L-histidine.</text>
        <dbReference type="EC" id="2.7.13.3"/>
    </reaction>
</comment>
<dbReference type="EMBL" id="CP117826">
    <property type="protein sequence ID" value="XCC61314.1"/>
    <property type="molecule type" value="Genomic_DNA"/>
</dbReference>
<evidence type="ECO:0000256" key="3">
    <source>
        <dbReference type="ARBA" id="ARBA00012438"/>
    </source>
</evidence>
<evidence type="ECO:0000256" key="2">
    <source>
        <dbReference type="ARBA" id="ARBA00004370"/>
    </source>
</evidence>
<dbReference type="RefSeq" id="WP_353422842.1">
    <property type="nucleotide sequence ID" value="NZ_CP117826.1"/>
</dbReference>
<dbReference type="InterPro" id="IPR005467">
    <property type="entry name" value="His_kinase_dom"/>
</dbReference>
<evidence type="ECO:0000256" key="4">
    <source>
        <dbReference type="ARBA" id="ARBA00022553"/>
    </source>
</evidence>
<dbReference type="GO" id="GO:0007234">
    <property type="term" value="P:osmosensory signaling via phosphorelay pathway"/>
    <property type="evidence" value="ECO:0007669"/>
    <property type="project" value="TreeGrafter"/>
</dbReference>
<evidence type="ECO:0000256" key="10">
    <source>
        <dbReference type="SAM" id="Phobius"/>
    </source>
</evidence>
<dbReference type="PRINTS" id="PR00344">
    <property type="entry name" value="BCTRLSENSOR"/>
</dbReference>
<evidence type="ECO:0000256" key="8">
    <source>
        <dbReference type="ARBA" id="ARBA00022840"/>
    </source>
</evidence>
<keyword evidence="9" id="KW-0902">Two-component regulatory system</keyword>
<keyword evidence="10" id="KW-1133">Transmembrane helix</keyword>
<dbReference type="Gene3D" id="3.30.565.10">
    <property type="entry name" value="Histidine kinase-like ATPase, C-terminal domain"/>
    <property type="match status" value="1"/>
</dbReference>
<name>A0AAU8A6L0_9FIRM</name>
<feature type="transmembrane region" description="Helical" evidence="10">
    <location>
        <begin position="360"/>
        <end position="382"/>
    </location>
</feature>
<evidence type="ECO:0000256" key="1">
    <source>
        <dbReference type="ARBA" id="ARBA00000085"/>
    </source>
</evidence>
<dbReference type="SUPFAM" id="SSF47384">
    <property type="entry name" value="Homodimeric domain of signal transducing histidine kinase"/>
    <property type="match status" value="1"/>
</dbReference>
<dbReference type="Pfam" id="PF02518">
    <property type="entry name" value="HATPase_c"/>
    <property type="match status" value="1"/>
</dbReference>
<keyword evidence="10" id="KW-0812">Transmembrane</keyword>
<feature type="transmembrane region" description="Helical" evidence="10">
    <location>
        <begin position="239"/>
        <end position="260"/>
    </location>
</feature>
<organism evidence="12">
    <name type="scientific">Christensenella massiliensis</name>
    <dbReference type="NCBI Taxonomy" id="1805714"/>
    <lineage>
        <taxon>Bacteria</taxon>
        <taxon>Bacillati</taxon>
        <taxon>Bacillota</taxon>
        <taxon>Clostridia</taxon>
        <taxon>Christensenellales</taxon>
        <taxon>Christensenellaceae</taxon>
        <taxon>Christensenella</taxon>
    </lineage>
</organism>
<dbReference type="InterPro" id="IPR003661">
    <property type="entry name" value="HisK_dim/P_dom"/>
</dbReference>
<sequence>MKIRTACSSIIIFGIVLCFAAVFFTFIFYYDNKYTDRVPVSQDGILSVTRQNLAAGVSLADGWELYPDRLLSPSELSAGDIRPTDAFVGEYLTLSSFHSDGDPYGSATWRLRFSYSGPEGTASLLLPEVFCAFRLYINGRLAAECGSTQPYAPFVRDTAVSFSLAKENEIVLQTVNATHYYSGLTYPPVLGTAQAVGQLRAARLAFYGLLCFGTLAAAVFSAAFWMGKRQKRNSLIQSFGVLALAFSVWTAHAFIWTFGTSAVNLCYALEDAAFLLLLWGTFCIALQVCGLSHTRFAHIISRTALTMVFVGGIIPLFILPVFPAFAAWYGTLVTVYRFLSAGILTALSFYGTLRGKDNMAWIFAGSGFYGTGILAGALTVSTFEPMRFGWMEEYGALALVVCFGILVVRRSYAVVQENLRLTQHLQEEVERQTHDIRLMVSEREDLISRFLHDMKSPAAFMLSYAQMVRSNNVQLDEQTRKQLAVIEEKCGMLSDRIRQVQQYAAENRLITPRKRLDLCVFLRDLYRFNKPDVEMDGQIFSLELPKQGACTVYADPEKLTRLVQNLLYNAVSFTPPGGSIILSLSCRNGDAFLSVRDTGSGIPKNILPRVFDRFFTTRSADGGTGMGLYIVRTVAQEYGGDVGVQSEEGHGTEFTVRLPLAE</sequence>
<keyword evidence="8" id="KW-0067">ATP-binding</keyword>
<feature type="domain" description="Histidine kinase" evidence="11">
    <location>
        <begin position="449"/>
        <end position="662"/>
    </location>
</feature>